<keyword evidence="2" id="KW-0812">Transmembrane</keyword>
<evidence type="ECO:0000313" key="6">
    <source>
        <dbReference type="Proteomes" id="UP000434957"/>
    </source>
</evidence>
<comment type="caution">
    <text evidence="4">The sequence shown here is derived from an EMBL/GenBank/DDBJ whole genome shotgun (WGS) entry which is preliminary data.</text>
</comment>
<evidence type="ECO:0000313" key="4">
    <source>
        <dbReference type="EMBL" id="KAE9341178.1"/>
    </source>
</evidence>
<dbReference type="EMBL" id="QXFT01000543">
    <property type="protein sequence ID" value="KAE9341178.1"/>
    <property type="molecule type" value="Genomic_DNA"/>
</dbReference>
<evidence type="ECO:0000313" key="5">
    <source>
        <dbReference type="Proteomes" id="UP000429607"/>
    </source>
</evidence>
<evidence type="ECO:0000256" key="1">
    <source>
        <dbReference type="SAM" id="MobiDB-lite"/>
    </source>
</evidence>
<accession>A0A6A4FG84</accession>
<feature type="region of interest" description="Disordered" evidence="1">
    <location>
        <begin position="252"/>
        <end position="282"/>
    </location>
</feature>
<feature type="compositionally biased region" description="Polar residues" evidence="1">
    <location>
        <begin position="110"/>
        <end position="124"/>
    </location>
</feature>
<feature type="region of interest" description="Disordered" evidence="1">
    <location>
        <begin position="104"/>
        <end position="128"/>
    </location>
</feature>
<keyword evidence="2" id="KW-1133">Transmembrane helix</keyword>
<proteinExistence type="predicted"/>
<feature type="region of interest" description="Disordered" evidence="1">
    <location>
        <begin position="67"/>
        <end position="91"/>
    </location>
</feature>
<dbReference type="EMBL" id="QXFV01000531">
    <property type="protein sequence ID" value="KAE9034928.1"/>
    <property type="molecule type" value="Genomic_DNA"/>
</dbReference>
<keyword evidence="6" id="KW-1185">Reference proteome</keyword>
<feature type="transmembrane region" description="Helical" evidence="2">
    <location>
        <begin position="38"/>
        <end position="60"/>
    </location>
</feature>
<evidence type="ECO:0000313" key="3">
    <source>
        <dbReference type="EMBL" id="KAE9034928.1"/>
    </source>
</evidence>
<sequence>MPRRFACYVHRSTAARNTTRERYAGLDFEPSALARHDIAWKAAFGLATLGYIASGFLAAVHRRHSRIPPRAQKPSLSPSLGEPTPTPPNAYTTAAATAVAKMLTDPGHSQPKSASPFPRQSPSSGAGFLKEGSADVATLFSPANFLEPAAPETFLELDPAGFFSSSGTGATKGSCAPAANGRNRRTPPSQLGFNCWSKLEPSREPCTDEIPWSDLVFWLGNASTGEVVCSCAQCARRAMRCSNGNLMRHRYSPYQQQQQQQQQRRVSSRVPVINMPRIEGVN</sequence>
<evidence type="ECO:0000256" key="2">
    <source>
        <dbReference type="SAM" id="Phobius"/>
    </source>
</evidence>
<name>A0A6A4FG84_9STRA</name>
<gene>
    <name evidence="3" type="ORF">PR001_g9521</name>
    <name evidence="4" type="ORF">PR003_g10115</name>
</gene>
<keyword evidence="2" id="KW-0472">Membrane</keyword>
<dbReference type="Proteomes" id="UP000434957">
    <property type="component" value="Unassembled WGS sequence"/>
</dbReference>
<reference evidence="4 6" key="1">
    <citation type="submission" date="2018-08" db="EMBL/GenBank/DDBJ databases">
        <title>Genomic investigation of the strawberry pathogen Phytophthora fragariae indicates pathogenicity is determined by transcriptional variation in three key races.</title>
        <authorList>
            <person name="Adams T.M."/>
            <person name="Armitage A.D."/>
            <person name="Sobczyk M.K."/>
            <person name="Bates H.J."/>
            <person name="Dunwell J.M."/>
            <person name="Nellist C.F."/>
            <person name="Harrison R.J."/>
        </authorList>
    </citation>
    <scope>NUCLEOTIDE SEQUENCE [LARGE SCALE GENOMIC DNA]</scope>
    <source>
        <strain evidence="3 5">SCRP249</strain>
        <strain evidence="4 6">SCRP333</strain>
    </source>
</reference>
<dbReference type="AlphaFoldDB" id="A0A6A4FG84"/>
<organism evidence="4 6">
    <name type="scientific">Phytophthora rubi</name>
    <dbReference type="NCBI Taxonomy" id="129364"/>
    <lineage>
        <taxon>Eukaryota</taxon>
        <taxon>Sar</taxon>
        <taxon>Stramenopiles</taxon>
        <taxon>Oomycota</taxon>
        <taxon>Peronosporomycetes</taxon>
        <taxon>Peronosporales</taxon>
        <taxon>Peronosporaceae</taxon>
        <taxon>Phytophthora</taxon>
    </lineage>
</organism>
<dbReference type="Proteomes" id="UP000429607">
    <property type="component" value="Unassembled WGS sequence"/>
</dbReference>
<protein>
    <submittedName>
        <fullName evidence="4">Uncharacterized protein</fullName>
    </submittedName>
</protein>